<keyword evidence="2" id="KW-0378">Hydrolase</keyword>
<dbReference type="GO" id="GO:0016787">
    <property type="term" value="F:hydrolase activity"/>
    <property type="evidence" value="ECO:0007669"/>
    <property type="project" value="UniProtKB-KW"/>
</dbReference>
<dbReference type="Pfam" id="PF12697">
    <property type="entry name" value="Abhydrolase_6"/>
    <property type="match status" value="1"/>
</dbReference>
<dbReference type="Proteomes" id="UP000637819">
    <property type="component" value="Chromosome"/>
</dbReference>
<accession>A0A8T8DWI2</accession>
<dbReference type="AlphaFoldDB" id="A0A8T8DWI2"/>
<reference evidence="2 3" key="1">
    <citation type="submission" date="2021-01" db="EMBL/GenBank/DDBJ databases">
        <title>Genome Sequence and Methylation Pattern of Haloterrigena salifodinae BOL5-1, An Extremely Halophilic Archaeon from a Bolivian Salt Mine.</title>
        <authorList>
            <person name="DasSarma P."/>
            <person name="Anton B.P."/>
            <person name="DasSarma S.L."/>
            <person name="von Ehrenheim H.A.L."/>
            <person name="Martinez F.L."/>
            <person name="Guzman D."/>
            <person name="Roberts R.J."/>
            <person name="DasSarma S."/>
        </authorList>
    </citation>
    <scope>NUCLEOTIDE SEQUENCE [LARGE SCALE GENOMIC DNA]</scope>
    <source>
        <strain evidence="2 3">BOL5-1</strain>
    </source>
</reference>
<dbReference type="InterPro" id="IPR050266">
    <property type="entry name" value="AB_hydrolase_sf"/>
</dbReference>
<keyword evidence="3" id="KW-1185">Reference proteome</keyword>
<dbReference type="InterPro" id="IPR029058">
    <property type="entry name" value="AB_hydrolase_fold"/>
</dbReference>
<feature type="domain" description="AB hydrolase-1" evidence="1">
    <location>
        <begin position="27"/>
        <end position="252"/>
    </location>
</feature>
<protein>
    <submittedName>
        <fullName evidence="2">Alpha/beta hydrolase</fullName>
    </submittedName>
</protein>
<organism evidence="2 3">
    <name type="scientific">Haloterrigena salifodinae</name>
    <dbReference type="NCBI Taxonomy" id="2675099"/>
    <lineage>
        <taxon>Archaea</taxon>
        <taxon>Methanobacteriati</taxon>
        <taxon>Methanobacteriota</taxon>
        <taxon>Stenosarchaea group</taxon>
        <taxon>Halobacteria</taxon>
        <taxon>Halobacteriales</taxon>
        <taxon>Natrialbaceae</taxon>
        <taxon>Haloterrigena</taxon>
    </lineage>
</organism>
<evidence type="ECO:0000313" key="2">
    <source>
        <dbReference type="EMBL" id="QRV13815.1"/>
    </source>
</evidence>
<dbReference type="OrthoDB" id="7531at2157"/>
<dbReference type="PRINTS" id="PR00111">
    <property type="entry name" value="ABHYDROLASE"/>
</dbReference>
<dbReference type="KEGG" id="hsal:JMJ58_12720"/>
<dbReference type="SUPFAM" id="SSF53474">
    <property type="entry name" value="alpha/beta-Hydrolases"/>
    <property type="match status" value="1"/>
</dbReference>
<name>A0A8T8DWI2_9EURY</name>
<dbReference type="GeneID" id="62876002"/>
<dbReference type="Gene3D" id="3.40.50.1820">
    <property type="entry name" value="alpha/beta hydrolase"/>
    <property type="match status" value="1"/>
</dbReference>
<dbReference type="EMBL" id="CP069188">
    <property type="protein sequence ID" value="QRV13815.1"/>
    <property type="molecule type" value="Genomic_DNA"/>
</dbReference>
<evidence type="ECO:0000313" key="3">
    <source>
        <dbReference type="Proteomes" id="UP000637819"/>
    </source>
</evidence>
<dbReference type="InterPro" id="IPR000073">
    <property type="entry name" value="AB_hydrolase_1"/>
</dbReference>
<gene>
    <name evidence="2" type="ORF">JMJ58_12720</name>
</gene>
<evidence type="ECO:0000259" key="1">
    <source>
        <dbReference type="Pfam" id="PF12697"/>
    </source>
</evidence>
<sequence length="268" mass="29473">MFGRDSERGTDGIDGIDVAGAGSDRSIVFVHGAMFTRKMWLPQQRALSTEYRVVTFDLPGHGVYGDEQFRMEPAVDRLKRAIEEHTDGTAVVVGLSLGGYVATEYAYRHPETVDGLVLSGSSVNPVGGMETLTRATGGISRLATKPDIGCRAVEKLGYRWVRNRDLPADIEREIIDSGIYPREFGNAGPFVAGEDFRGKLSAYPGPTLVLNGENDKLMRRGEREHAAAAQDGRVEVLAGVGHICNLHRPETYTDRVRNFVRQRVAARR</sequence>
<proteinExistence type="predicted"/>
<dbReference type="RefSeq" id="WP_204746765.1">
    <property type="nucleotide sequence ID" value="NZ_CP069188.1"/>
</dbReference>
<dbReference type="PANTHER" id="PTHR43798">
    <property type="entry name" value="MONOACYLGLYCEROL LIPASE"/>
    <property type="match status" value="1"/>
</dbReference>